<evidence type="ECO:0000256" key="1">
    <source>
        <dbReference type="ARBA" id="ARBA00004370"/>
    </source>
</evidence>
<dbReference type="Pfam" id="PF05101">
    <property type="entry name" value="VirB3"/>
    <property type="match status" value="1"/>
</dbReference>
<dbReference type="RefSeq" id="WP_144329228.1">
    <property type="nucleotide sequence ID" value="NZ_VJON01000050.1"/>
</dbReference>
<organism evidence="6 7">
    <name type="scientific">Tepidimonas charontis</name>
    <dbReference type="NCBI Taxonomy" id="2267262"/>
    <lineage>
        <taxon>Bacteria</taxon>
        <taxon>Pseudomonadati</taxon>
        <taxon>Pseudomonadota</taxon>
        <taxon>Betaproteobacteria</taxon>
        <taxon>Burkholderiales</taxon>
        <taxon>Tepidimonas</taxon>
    </lineage>
</organism>
<keyword evidence="4 5" id="KW-0472">Membrane</keyword>
<reference evidence="6 7" key="1">
    <citation type="submission" date="2019-07" db="EMBL/GenBank/DDBJ databases">
        <title>Tepidimonas charontis SPSP-6 draft genome.</title>
        <authorList>
            <person name="Da Costa M.S."/>
            <person name="Froufe H.J.C."/>
            <person name="Egas C."/>
            <person name="Albuquerque L."/>
        </authorList>
    </citation>
    <scope>NUCLEOTIDE SEQUENCE [LARGE SCALE GENOMIC DNA]</scope>
    <source>
        <strain evidence="6 7">SPSP-6</strain>
    </source>
</reference>
<keyword evidence="7" id="KW-1185">Reference proteome</keyword>
<dbReference type="AlphaFoldDB" id="A0A554X588"/>
<evidence type="ECO:0000313" key="7">
    <source>
        <dbReference type="Proteomes" id="UP000318294"/>
    </source>
</evidence>
<protein>
    <submittedName>
        <fullName evidence="6">Type IV secretory pathway, VirB3-like protein</fullName>
    </submittedName>
</protein>
<name>A0A554X588_9BURK</name>
<proteinExistence type="predicted"/>
<evidence type="ECO:0000256" key="2">
    <source>
        <dbReference type="ARBA" id="ARBA00022692"/>
    </source>
</evidence>
<evidence type="ECO:0000256" key="4">
    <source>
        <dbReference type="ARBA" id="ARBA00023136"/>
    </source>
</evidence>
<dbReference type="InterPro" id="IPR016704">
    <property type="entry name" value="Conjugal_tfr_TrbD"/>
</dbReference>
<feature type="transmembrane region" description="Helical" evidence="5">
    <location>
        <begin position="32"/>
        <end position="65"/>
    </location>
</feature>
<dbReference type="InterPro" id="IPR007792">
    <property type="entry name" value="T4SS_VirB3/TrbD/AvhB"/>
</dbReference>
<accession>A0A554X588</accession>
<evidence type="ECO:0000313" key="6">
    <source>
        <dbReference type="EMBL" id="TSE30916.1"/>
    </source>
</evidence>
<gene>
    <name evidence="6" type="ORF">Tchar_02366</name>
</gene>
<dbReference type="PIRSF" id="PIRSF017854">
    <property type="entry name" value="T4SS_TrbD"/>
    <property type="match status" value="1"/>
</dbReference>
<evidence type="ECO:0000256" key="5">
    <source>
        <dbReference type="SAM" id="Phobius"/>
    </source>
</evidence>
<dbReference type="Proteomes" id="UP000318294">
    <property type="component" value="Unassembled WGS sequence"/>
</dbReference>
<dbReference type="NCBIfam" id="NF010395">
    <property type="entry name" value="PRK13823.1"/>
    <property type="match status" value="1"/>
</dbReference>
<comment type="caution">
    <text evidence="6">The sequence shown here is derived from an EMBL/GenBank/DDBJ whole genome shotgun (WGS) entry which is preliminary data.</text>
</comment>
<evidence type="ECO:0000256" key="3">
    <source>
        <dbReference type="ARBA" id="ARBA00022989"/>
    </source>
</evidence>
<sequence>MATETPEGWEVTVHRSLTRPILLAGGERELVLMLAIIAGIFIISLFRWWSVAVGVGLWIVGMWVLQRMAEKDPQFSKTAIRAIRYRKWLAPATNPFAPPRIGKD</sequence>
<comment type="subcellular location">
    <subcellularLocation>
        <location evidence="1">Membrane</location>
    </subcellularLocation>
</comment>
<dbReference type="GO" id="GO:0016020">
    <property type="term" value="C:membrane"/>
    <property type="evidence" value="ECO:0007669"/>
    <property type="project" value="UniProtKB-SubCell"/>
</dbReference>
<keyword evidence="3 5" id="KW-1133">Transmembrane helix</keyword>
<dbReference type="OrthoDB" id="7063374at2"/>
<keyword evidence="2 5" id="KW-0812">Transmembrane</keyword>
<dbReference type="EMBL" id="VJON01000050">
    <property type="protein sequence ID" value="TSE30916.1"/>
    <property type="molecule type" value="Genomic_DNA"/>
</dbReference>